<evidence type="ECO:0000256" key="7">
    <source>
        <dbReference type="SAM" id="MobiDB-lite"/>
    </source>
</evidence>
<evidence type="ECO:0000256" key="1">
    <source>
        <dbReference type="ARBA" id="ARBA00011975"/>
    </source>
</evidence>
<evidence type="ECO:0000256" key="2">
    <source>
        <dbReference type="ARBA" id="ARBA00022603"/>
    </source>
</evidence>
<gene>
    <name evidence="8" type="ORF">FA10DRAFT_300990</name>
</gene>
<dbReference type="PROSITE" id="PS51679">
    <property type="entry name" value="SAM_MT_C5"/>
    <property type="match status" value="1"/>
</dbReference>
<dbReference type="SUPFAM" id="SSF53335">
    <property type="entry name" value="S-adenosyl-L-methionine-dependent methyltransferases"/>
    <property type="match status" value="1"/>
</dbReference>
<evidence type="ECO:0000256" key="5">
    <source>
        <dbReference type="PROSITE-ProRule" id="PRU01016"/>
    </source>
</evidence>
<evidence type="ECO:0000313" key="9">
    <source>
        <dbReference type="Proteomes" id="UP000245768"/>
    </source>
</evidence>
<reference evidence="8 9" key="1">
    <citation type="journal article" date="2018" name="Mol. Biol. Evol.">
        <title>Broad Genomic Sampling Reveals a Smut Pathogenic Ancestry of the Fungal Clade Ustilaginomycotina.</title>
        <authorList>
            <person name="Kijpornyongpan T."/>
            <person name="Mondo S.J."/>
            <person name="Barry K."/>
            <person name="Sandor L."/>
            <person name="Lee J."/>
            <person name="Lipzen A."/>
            <person name="Pangilinan J."/>
            <person name="LaButti K."/>
            <person name="Hainaut M."/>
            <person name="Henrissat B."/>
            <person name="Grigoriev I.V."/>
            <person name="Spatafora J.W."/>
            <person name="Aime M.C."/>
        </authorList>
    </citation>
    <scope>NUCLEOTIDE SEQUENCE [LARGE SCALE GENOMIC DNA]</scope>
    <source>
        <strain evidence="8 9">MCA 4198</strain>
    </source>
</reference>
<dbReference type="GeneID" id="37046827"/>
<organism evidence="8 9">
    <name type="scientific">Acaromyces ingoldii</name>
    <dbReference type="NCBI Taxonomy" id="215250"/>
    <lineage>
        <taxon>Eukaryota</taxon>
        <taxon>Fungi</taxon>
        <taxon>Dikarya</taxon>
        <taxon>Basidiomycota</taxon>
        <taxon>Ustilaginomycotina</taxon>
        <taxon>Exobasidiomycetes</taxon>
        <taxon>Exobasidiales</taxon>
        <taxon>Cryptobasidiaceae</taxon>
        <taxon>Acaromyces</taxon>
    </lineage>
</organism>
<feature type="compositionally biased region" description="Low complexity" evidence="7">
    <location>
        <begin position="11"/>
        <end position="36"/>
    </location>
</feature>
<evidence type="ECO:0000256" key="6">
    <source>
        <dbReference type="RuleBase" id="RU000416"/>
    </source>
</evidence>
<dbReference type="PANTHER" id="PTHR10629">
    <property type="entry name" value="CYTOSINE-SPECIFIC METHYLTRANSFERASE"/>
    <property type="match status" value="1"/>
</dbReference>
<dbReference type="PRINTS" id="PR00105">
    <property type="entry name" value="C5METTRFRASE"/>
</dbReference>
<dbReference type="Pfam" id="PF00145">
    <property type="entry name" value="DNA_methylase"/>
    <property type="match status" value="1"/>
</dbReference>
<dbReference type="EMBL" id="KZ819635">
    <property type="protein sequence ID" value="PWN92519.1"/>
    <property type="molecule type" value="Genomic_DNA"/>
</dbReference>
<dbReference type="PROSITE" id="PS00095">
    <property type="entry name" value="C5_MTASE_2"/>
    <property type="match status" value="1"/>
</dbReference>
<proteinExistence type="inferred from homology"/>
<dbReference type="GO" id="GO:0005634">
    <property type="term" value="C:nucleus"/>
    <property type="evidence" value="ECO:0007669"/>
    <property type="project" value="TreeGrafter"/>
</dbReference>
<comment type="similarity">
    <text evidence="5 6">Belongs to the class I-like SAM-binding methyltransferase superfamily. C5-methyltransferase family.</text>
</comment>
<accession>A0A316YTA3</accession>
<dbReference type="RefSeq" id="XP_025379717.1">
    <property type="nucleotide sequence ID" value="XM_025524911.1"/>
</dbReference>
<dbReference type="AlphaFoldDB" id="A0A316YTA3"/>
<dbReference type="InterPro" id="IPR029063">
    <property type="entry name" value="SAM-dependent_MTases_sf"/>
</dbReference>
<keyword evidence="2 5" id="KW-0489">Methyltransferase</keyword>
<name>A0A316YTA3_9BASI</name>
<evidence type="ECO:0000313" key="8">
    <source>
        <dbReference type="EMBL" id="PWN92519.1"/>
    </source>
</evidence>
<dbReference type="Gene3D" id="3.40.50.150">
    <property type="entry name" value="Vaccinia Virus protein VP39"/>
    <property type="match status" value="1"/>
</dbReference>
<dbReference type="STRING" id="215250.A0A316YTA3"/>
<dbReference type="PANTHER" id="PTHR10629:SF52">
    <property type="entry name" value="DNA (CYTOSINE-5)-METHYLTRANSFERASE 1"/>
    <property type="match status" value="1"/>
</dbReference>
<keyword evidence="9" id="KW-1185">Reference proteome</keyword>
<evidence type="ECO:0000256" key="4">
    <source>
        <dbReference type="ARBA" id="ARBA00022691"/>
    </source>
</evidence>
<dbReference type="NCBIfam" id="TIGR00675">
    <property type="entry name" value="dcm"/>
    <property type="match status" value="1"/>
</dbReference>
<dbReference type="Gene3D" id="3.90.120.10">
    <property type="entry name" value="DNA Methylase, subunit A, domain 2"/>
    <property type="match status" value="1"/>
</dbReference>
<feature type="active site" evidence="5">
    <location>
        <position position="355"/>
    </location>
</feature>
<dbReference type="GO" id="GO:0003886">
    <property type="term" value="F:DNA (cytosine-5-)-methyltransferase activity"/>
    <property type="evidence" value="ECO:0007669"/>
    <property type="project" value="UniProtKB-EC"/>
</dbReference>
<dbReference type="InParanoid" id="A0A316YTA3"/>
<dbReference type="Proteomes" id="UP000245768">
    <property type="component" value="Unassembled WGS sequence"/>
</dbReference>
<dbReference type="GO" id="GO:0003677">
    <property type="term" value="F:DNA binding"/>
    <property type="evidence" value="ECO:0007669"/>
    <property type="project" value="TreeGrafter"/>
</dbReference>
<protein>
    <recommendedName>
        <fullName evidence="1">DNA (cytosine-5-)-methyltransferase</fullName>
        <ecNumber evidence="1">2.1.1.37</ecNumber>
    </recommendedName>
</protein>
<dbReference type="GO" id="GO:0032259">
    <property type="term" value="P:methylation"/>
    <property type="evidence" value="ECO:0007669"/>
    <property type="project" value="UniProtKB-KW"/>
</dbReference>
<keyword evidence="3 5" id="KW-0808">Transferase</keyword>
<dbReference type="InterPro" id="IPR001525">
    <property type="entry name" value="C5_MeTfrase"/>
</dbReference>
<sequence>MPPIRSQHRFSTTSRPPSSSSSSSRPPSQASSPPSSNKTVLTPLVAAILKRHFGIKGATTNKLPIASEVLRRVRDVALPSVDEILALAHADAGAEGAKARSALKTWSIRRKQGCTSSITMKDGTVYHLWDFVLIDEGRTSKEGKEGLFRVAQVVEIALWPSGSQASPSSSSNTNKAEERLPIQVKLRFYKRQLCGDDGGENMFVDHRKLVDSDAVFVLKPQWSIAGRCNVVVSSRSATIDNEHADFWTPDVIERQCKICQAHRAQLALARSSMPTLSCLDLFCGAGGFSLGLEQTDKIKTKWAIDDDEAACRTFAAHSPEALILQQDANELLKEEHRSILPRRGEVDVIAAGPPCQGFTRATTRGKRHDGRSDLNLLICTVLSYVDLLRPRFVVIENVNGILSKQSPTASFDRNPLGYARLIVHTLQLLGYDVRIGQLQAGQFGVPQSRERVIFLATIKSTEGRAVSIAELPAPLHVFKKGSCARYPALSVDEAISDLPPFDWAKDSRSPPASSSRAYACPPRNSYQALVRRDAVTVAQHHTVTVSSINQERVAHIPPESKYNYLILDSVPRLALHGALDNRGFIDRKNWFRRLDPQGHFDTVMTSIKLQSVQGRIIHPQQNRVVTIRECARAQGFPDDVFFHAAASTSENGKAKEAHRQIGNAVPVPLAKALGEEIVKAATRDHLQTMQL</sequence>
<evidence type="ECO:0000256" key="3">
    <source>
        <dbReference type="ARBA" id="ARBA00022679"/>
    </source>
</evidence>
<dbReference type="EC" id="2.1.1.37" evidence="1"/>
<dbReference type="InterPro" id="IPR031303">
    <property type="entry name" value="C5_meth_CS"/>
</dbReference>
<keyword evidence="4 5" id="KW-0949">S-adenosyl-L-methionine</keyword>
<dbReference type="InterPro" id="IPR050390">
    <property type="entry name" value="C5-Methyltransferase"/>
</dbReference>
<dbReference type="GO" id="GO:0044027">
    <property type="term" value="P:negative regulation of gene expression via chromosomal CpG island methylation"/>
    <property type="evidence" value="ECO:0007669"/>
    <property type="project" value="TreeGrafter"/>
</dbReference>
<dbReference type="OrthoDB" id="5376140at2759"/>
<feature type="region of interest" description="Disordered" evidence="7">
    <location>
        <begin position="1"/>
        <end position="38"/>
    </location>
</feature>